<dbReference type="InterPro" id="IPR011761">
    <property type="entry name" value="ATP-grasp"/>
</dbReference>
<dbReference type="EMBL" id="FQZN01000011">
    <property type="protein sequence ID" value="SHI92383.1"/>
    <property type="molecule type" value="Genomic_DNA"/>
</dbReference>
<dbReference type="SUPFAM" id="SSF56059">
    <property type="entry name" value="Glutathione synthetase ATP-binding domain-like"/>
    <property type="match status" value="1"/>
</dbReference>
<protein>
    <submittedName>
        <fullName evidence="6">Biotin carboxylase</fullName>
    </submittedName>
</protein>
<evidence type="ECO:0000256" key="4">
    <source>
        <dbReference type="PROSITE-ProRule" id="PRU00409"/>
    </source>
</evidence>
<accession>A0A1M6F3Z5</accession>
<dbReference type="PANTHER" id="PTHR43585:SF2">
    <property type="entry name" value="ATP-GRASP ENZYME FSQD"/>
    <property type="match status" value="1"/>
</dbReference>
<keyword evidence="3 4" id="KW-0067">ATP-binding</keyword>
<dbReference type="InterPro" id="IPR013815">
    <property type="entry name" value="ATP_grasp_subdomain_1"/>
</dbReference>
<feature type="domain" description="ATP-grasp" evidence="5">
    <location>
        <begin position="107"/>
        <end position="301"/>
    </location>
</feature>
<keyword evidence="1" id="KW-0436">Ligase</keyword>
<dbReference type="PROSITE" id="PS50975">
    <property type="entry name" value="ATP_GRASP"/>
    <property type="match status" value="1"/>
</dbReference>
<evidence type="ECO:0000313" key="6">
    <source>
        <dbReference type="EMBL" id="SHI92383.1"/>
    </source>
</evidence>
<dbReference type="Gene3D" id="3.40.50.20">
    <property type="match status" value="1"/>
</dbReference>
<sequence>MKKILILGGTYFQIPAIRYAKSKGYYVVTCDYLPSNPGHKLADEYYNISTTDKEKVLDLASSLHVDGILCFASDPAAPTSAYVSEKLGLPGNSFDKICLLGEKHLWRQFLRENGFNVPKAKSYFDIQEVDVDDWEYPVMVKPVDSSGSKGITKVFDKDGLTDAFHFALSYSRLKIVLIEEFIEKVGPQIGGDGFFGISRLEFVCYGDQVVDNSINGYVPCGMKFPSLLSASLKERITNEIERAISLSGLKNLSFNLEVMVDKNDKIYLMELGPRNGGNCIPEVIYNYTDVNMVALAVEASLGNTFPICCHINKHVFAYYALHSRISGIYKGYRLLGSFQGKINGSYIFLEEGDIINAFLGSNETIGILLLEFNKYSDMDDFFNSPSSYVEVLVEEL</sequence>
<dbReference type="GO" id="GO:0016874">
    <property type="term" value="F:ligase activity"/>
    <property type="evidence" value="ECO:0007669"/>
    <property type="project" value="UniProtKB-KW"/>
</dbReference>
<evidence type="ECO:0000313" key="7">
    <source>
        <dbReference type="Proteomes" id="UP000184192"/>
    </source>
</evidence>
<keyword evidence="2 4" id="KW-0547">Nucleotide-binding</keyword>
<dbReference type="RefSeq" id="WP_025835377.1">
    <property type="nucleotide sequence ID" value="NZ_FQZN01000011.1"/>
</dbReference>
<dbReference type="SUPFAM" id="SSF52440">
    <property type="entry name" value="PreATP-grasp domain"/>
    <property type="match status" value="1"/>
</dbReference>
<evidence type="ECO:0000256" key="1">
    <source>
        <dbReference type="ARBA" id="ARBA00022598"/>
    </source>
</evidence>
<name>A0A1M6F3Z5_9BACE</name>
<dbReference type="Pfam" id="PF02655">
    <property type="entry name" value="ATP-grasp_3"/>
    <property type="match status" value="1"/>
</dbReference>
<dbReference type="GO" id="GO:0005524">
    <property type="term" value="F:ATP binding"/>
    <property type="evidence" value="ECO:0007669"/>
    <property type="project" value="UniProtKB-UniRule"/>
</dbReference>
<reference evidence="7" key="1">
    <citation type="submission" date="2016-11" db="EMBL/GenBank/DDBJ databases">
        <authorList>
            <person name="Varghese N."/>
            <person name="Submissions S."/>
        </authorList>
    </citation>
    <scope>NUCLEOTIDE SEQUENCE [LARGE SCALE GENOMIC DNA]</scope>
    <source>
        <strain evidence="7">DSM 26884</strain>
    </source>
</reference>
<gene>
    <name evidence="6" type="ORF">SAMN05444350_11114</name>
</gene>
<dbReference type="GeneID" id="92712119"/>
<dbReference type="AlphaFoldDB" id="A0A1M6F3Z5"/>
<keyword evidence="7" id="KW-1185">Reference proteome</keyword>
<organism evidence="6 7">
    <name type="scientific">Bacteroides stercorirosoris</name>
    <dbReference type="NCBI Taxonomy" id="871324"/>
    <lineage>
        <taxon>Bacteria</taxon>
        <taxon>Pseudomonadati</taxon>
        <taxon>Bacteroidota</taxon>
        <taxon>Bacteroidia</taxon>
        <taxon>Bacteroidales</taxon>
        <taxon>Bacteroidaceae</taxon>
        <taxon>Bacteroides</taxon>
    </lineage>
</organism>
<dbReference type="Gene3D" id="3.30.1490.20">
    <property type="entry name" value="ATP-grasp fold, A domain"/>
    <property type="match status" value="1"/>
</dbReference>
<evidence type="ECO:0000259" key="5">
    <source>
        <dbReference type="PROSITE" id="PS50975"/>
    </source>
</evidence>
<dbReference type="PANTHER" id="PTHR43585">
    <property type="entry name" value="FUMIPYRROLE BIOSYNTHESIS PROTEIN C"/>
    <property type="match status" value="1"/>
</dbReference>
<dbReference type="InterPro" id="IPR003806">
    <property type="entry name" value="ATP-grasp_PylC-type"/>
</dbReference>
<evidence type="ECO:0000256" key="3">
    <source>
        <dbReference type="ARBA" id="ARBA00022840"/>
    </source>
</evidence>
<proteinExistence type="predicted"/>
<dbReference type="Gene3D" id="3.30.470.20">
    <property type="entry name" value="ATP-grasp fold, B domain"/>
    <property type="match status" value="1"/>
</dbReference>
<dbReference type="Proteomes" id="UP000184192">
    <property type="component" value="Unassembled WGS sequence"/>
</dbReference>
<dbReference type="InterPro" id="IPR052032">
    <property type="entry name" value="ATP-dep_AA_Ligase"/>
</dbReference>
<dbReference type="InterPro" id="IPR016185">
    <property type="entry name" value="PreATP-grasp_dom_sf"/>
</dbReference>
<dbReference type="GO" id="GO:0046872">
    <property type="term" value="F:metal ion binding"/>
    <property type="evidence" value="ECO:0007669"/>
    <property type="project" value="InterPro"/>
</dbReference>
<evidence type="ECO:0000256" key="2">
    <source>
        <dbReference type="ARBA" id="ARBA00022741"/>
    </source>
</evidence>